<feature type="transmembrane region" description="Helical" evidence="6">
    <location>
        <begin position="72"/>
        <end position="91"/>
    </location>
</feature>
<comment type="subcellular location">
    <subcellularLocation>
        <location evidence="1">Cell membrane</location>
        <topology evidence="1">Multi-pass membrane protein</topology>
    </subcellularLocation>
</comment>
<evidence type="ECO:0000256" key="3">
    <source>
        <dbReference type="ARBA" id="ARBA00022692"/>
    </source>
</evidence>
<keyword evidence="3 6" id="KW-0812">Transmembrane</keyword>
<dbReference type="AlphaFoldDB" id="A0A5B8UL64"/>
<reference evidence="7 8" key="1">
    <citation type="journal article" date="2015" name="Int. J. Syst. Evol. Microbiol.">
        <title>Flavisolibacter ginsenosidimutans sp. nov., with ginsenoside-converting activity isolated from soil used for cultivating ginseng.</title>
        <authorList>
            <person name="Zhao Y."/>
            <person name="Liu Q."/>
            <person name="Kang M.S."/>
            <person name="Jin F."/>
            <person name="Yu H."/>
            <person name="Im W.T."/>
        </authorList>
    </citation>
    <scope>NUCLEOTIDE SEQUENCE [LARGE SCALE GENOMIC DNA]</scope>
    <source>
        <strain evidence="7 8">Gsoil 636</strain>
    </source>
</reference>
<keyword evidence="4 6" id="KW-1133">Transmembrane helix</keyword>
<dbReference type="KEGG" id="fgg:FSB75_15820"/>
<evidence type="ECO:0000256" key="1">
    <source>
        <dbReference type="ARBA" id="ARBA00004651"/>
    </source>
</evidence>
<keyword evidence="2" id="KW-1003">Cell membrane</keyword>
<dbReference type="OrthoDB" id="679767at2"/>
<dbReference type="Proteomes" id="UP000321204">
    <property type="component" value="Chromosome"/>
</dbReference>
<evidence type="ECO:0000256" key="4">
    <source>
        <dbReference type="ARBA" id="ARBA00022989"/>
    </source>
</evidence>
<organism evidence="7 8">
    <name type="scientific">Flavisolibacter ginsenosidimutans</name>
    <dbReference type="NCBI Taxonomy" id="661481"/>
    <lineage>
        <taxon>Bacteria</taxon>
        <taxon>Pseudomonadati</taxon>
        <taxon>Bacteroidota</taxon>
        <taxon>Chitinophagia</taxon>
        <taxon>Chitinophagales</taxon>
        <taxon>Chitinophagaceae</taxon>
        <taxon>Flavisolibacter</taxon>
    </lineage>
</organism>
<dbReference type="PANTHER" id="PTHR30086">
    <property type="entry name" value="ARGININE EXPORTER PROTEIN ARGO"/>
    <property type="match status" value="1"/>
</dbReference>
<name>A0A5B8UL64_9BACT</name>
<proteinExistence type="predicted"/>
<protein>
    <submittedName>
        <fullName evidence="7">Lysine transporter LysE</fullName>
    </submittedName>
</protein>
<keyword evidence="5 6" id="KW-0472">Membrane</keyword>
<dbReference type="GO" id="GO:0005886">
    <property type="term" value="C:plasma membrane"/>
    <property type="evidence" value="ECO:0007669"/>
    <property type="project" value="UniProtKB-SubCell"/>
</dbReference>
<evidence type="ECO:0000313" key="8">
    <source>
        <dbReference type="Proteomes" id="UP000321204"/>
    </source>
</evidence>
<accession>A0A5B8UL64</accession>
<sequence length="211" mass="23097">MLDALIKGLLLGLYLAVSVGPIVFTVIKQSLDHGWRGGLAFILGIFSVDVFLVICCNAFSHFFSVLLKYKEPLGIAGSILLIAGGVYYLFFKKVETVQSGKEIKIRGHGYYAQLYLTGAVMNILNPGIIAVWFTTATAFVMYTIGQRAVIFGTALLIALSADVAKVLFADKLRRKLTLGTMHRINKINGFIILAFGIVLLILLLWGKKTGH</sequence>
<dbReference type="PANTHER" id="PTHR30086:SF20">
    <property type="entry name" value="ARGININE EXPORTER PROTEIN ARGO-RELATED"/>
    <property type="match status" value="1"/>
</dbReference>
<evidence type="ECO:0000256" key="6">
    <source>
        <dbReference type="SAM" id="Phobius"/>
    </source>
</evidence>
<keyword evidence="8" id="KW-1185">Reference proteome</keyword>
<evidence type="ECO:0000256" key="5">
    <source>
        <dbReference type="ARBA" id="ARBA00023136"/>
    </source>
</evidence>
<dbReference type="Pfam" id="PF01810">
    <property type="entry name" value="LysE"/>
    <property type="match status" value="1"/>
</dbReference>
<feature type="transmembrane region" description="Helical" evidence="6">
    <location>
        <begin position="6"/>
        <end position="27"/>
    </location>
</feature>
<feature type="transmembrane region" description="Helical" evidence="6">
    <location>
        <begin position="189"/>
        <end position="206"/>
    </location>
</feature>
<feature type="transmembrane region" description="Helical" evidence="6">
    <location>
        <begin position="39"/>
        <end position="60"/>
    </location>
</feature>
<evidence type="ECO:0000313" key="7">
    <source>
        <dbReference type="EMBL" id="QEC57303.1"/>
    </source>
</evidence>
<dbReference type="RefSeq" id="WP_146789474.1">
    <property type="nucleotide sequence ID" value="NZ_BAABIO010000003.1"/>
</dbReference>
<dbReference type="GO" id="GO:0015171">
    <property type="term" value="F:amino acid transmembrane transporter activity"/>
    <property type="evidence" value="ECO:0007669"/>
    <property type="project" value="TreeGrafter"/>
</dbReference>
<evidence type="ECO:0000256" key="2">
    <source>
        <dbReference type="ARBA" id="ARBA00022475"/>
    </source>
</evidence>
<dbReference type="EMBL" id="CP042433">
    <property type="protein sequence ID" value="QEC57303.1"/>
    <property type="molecule type" value="Genomic_DNA"/>
</dbReference>
<feature type="transmembrane region" description="Helical" evidence="6">
    <location>
        <begin position="148"/>
        <end position="168"/>
    </location>
</feature>
<feature type="transmembrane region" description="Helical" evidence="6">
    <location>
        <begin position="112"/>
        <end position="142"/>
    </location>
</feature>
<dbReference type="InterPro" id="IPR001123">
    <property type="entry name" value="LeuE-type"/>
</dbReference>
<gene>
    <name evidence="7" type="ORF">FSB75_15820</name>
</gene>